<gene>
    <name evidence="2" type="ORF">Ahy_A09g045009</name>
</gene>
<evidence type="ECO:0000313" key="3">
    <source>
        <dbReference type="Proteomes" id="UP000289738"/>
    </source>
</evidence>
<dbReference type="EMBL" id="SDMP01000009">
    <property type="protein sequence ID" value="RYR39457.1"/>
    <property type="molecule type" value="Genomic_DNA"/>
</dbReference>
<dbReference type="GO" id="GO:0003676">
    <property type="term" value="F:nucleic acid binding"/>
    <property type="evidence" value="ECO:0007669"/>
    <property type="project" value="InterPro"/>
</dbReference>
<dbReference type="Proteomes" id="UP000289738">
    <property type="component" value="Chromosome A09"/>
</dbReference>
<protein>
    <recommendedName>
        <fullName evidence="4">CCHC-type domain-containing protein</fullName>
    </recommendedName>
</protein>
<dbReference type="GO" id="GO:0008270">
    <property type="term" value="F:zinc ion binding"/>
    <property type="evidence" value="ECO:0007669"/>
    <property type="project" value="InterPro"/>
</dbReference>
<feature type="compositionally biased region" description="Basic and acidic residues" evidence="1">
    <location>
        <begin position="34"/>
        <end position="68"/>
    </location>
</feature>
<reference evidence="2 3" key="1">
    <citation type="submission" date="2019-01" db="EMBL/GenBank/DDBJ databases">
        <title>Sequencing of cultivated peanut Arachis hypogaea provides insights into genome evolution and oil improvement.</title>
        <authorList>
            <person name="Chen X."/>
        </authorList>
    </citation>
    <scope>NUCLEOTIDE SEQUENCE [LARGE SCALE GENOMIC DNA]</scope>
    <source>
        <strain evidence="3">cv. Fuhuasheng</strain>
        <tissue evidence="2">Leaves</tissue>
    </source>
</reference>
<dbReference type="SUPFAM" id="SSF57756">
    <property type="entry name" value="Retrovirus zinc finger-like domains"/>
    <property type="match status" value="1"/>
</dbReference>
<comment type="caution">
    <text evidence="2">The sequence shown here is derived from an EMBL/GenBank/DDBJ whole genome shotgun (WGS) entry which is preliminary data.</text>
</comment>
<dbReference type="InterPro" id="IPR036875">
    <property type="entry name" value="Znf_CCHC_sf"/>
</dbReference>
<evidence type="ECO:0000256" key="1">
    <source>
        <dbReference type="SAM" id="MobiDB-lite"/>
    </source>
</evidence>
<accession>A0A445BLB0</accession>
<evidence type="ECO:0008006" key="4">
    <source>
        <dbReference type="Google" id="ProtNLM"/>
    </source>
</evidence>
<evidence type="ECO:0000313" key="2">
    <source>
        <dbReference type="EMBL" id="RYR39457.1"/>
    </source>
</evidence>
<feature type="region of interest" description="Disordered" evidence="1">
    <location>
        <begin position="1"/>
        <end position="123"/>
    </location>
</feature>
<feature type="compositionally biased region" description="Acidic residues" evidence="1">
    <location>
        <begin position="69"/>
        <end position="83"/>
    </location>
</feature>
<name>A0A445BLB0_ARAHY</name>
<proteinExistence type="predicted"/>
<keyword evidence="3" id="KW-1185">Reference proteome</keyword>
<dbReference type="AlphaFoldDB" id="A0A445BLB0"/>
<sequence length="237" mass="26099">MKYTPGDSDFHDSYESTEDSLYKPTKGLGDISDIDSHSDDFNSKGPTKIDFREKHIPASSRRTEKVIDTDDSSYEDIEEDESSDSNSPAPVSPPIKPKLGRPPKNRRKDKDEGGSGSKTRMKRKYNPIRCMFCGKVGHNKKACKLKKQLAVVDPNTEAPNELPNDAAHVVPVNPVPVSISLPPLQSNAAPQIAKVRGKPSKLQVSKGRGKRCCDNPKACKSHDLCADSKVQTSKEER</sequence>
<feature type="compositionally biased region" description="Basic residues" evidence="1">
    <location>
        <begin position="98"/>
        <end position="107"/>
    </location>
</feature>
<organism evidence="2 3">
    <name type="scientific">Arachis hypogaea</name>
    <name type="common">Peanut</name>
    <dbReference type="NCBI Taxonomy" id="3818"/>
    <lineage>
        <taxon>Eukaryota</taxon>
        <taxon>Viridiplantae</taxon>
        <taxon>Streptophyta</taxon>
        <taxon>Embryophyta</taxon>
        <taxon>Tracheophyta</taxon>
        <taxon>Spermatophyta</taxon>
        <taxon>Magnoliopsida</taxon>
        <taxon>eudicotyledons</taxon>
        <taxon>Gunneridae</taxon>
        <taxon>Pentapetalae</taxon>
        <taxon>rosids</taxon>
        <taxon>fabids</taxon>
        <taxon>Fabales</taxon>
        <taxon>Fabaceae</taxon>
        <taxon>Papilionoideae</taxon>
        <taxon>50 kb inversion clade</taxon>
        <taxon>dalbergioids sensu lato</taxon>
        <taxon>Dalbergieae</taxon>
        <taxon>Pterocarpus clade</taxon>
        <taxon>Arachis</taxon>
    </lineage>
</organism>